<dbReference type="GO" id="GO:0000725">
    <property type="term" value="P:recombinational repair"/>
    <property type="evidence" value="ECO:0007669"/>
    <property type="project" value="TreeGrafter"/>
</dbReference>
<dbReference type="InterPro" id="IPR027417">
    <property type="entry name" value="P-loop_NTPase"/>
</dbReference>
<evidence type="ECO:0000256" key="3">
    <source>
        <dbReference type="ARBA" id="ARBA00022806"/>
    </source>
</evidence>
<keyword evidence="2" id="KW-0378">Hydrolase</keyword>
<reference evidence="6" key="1">
    <citation type="journal article" date="2015" name="Nature">
        <title>Complex archaea that bridge the gap between prokaryotes and eukaryotes.</title>
        <authorList>
            <person name="Spang A."/>
            <person name="Saw J.H."/>
            <person name="Jorgensen S.L."/>
            <person name="Zaremba-Niedzwiedzka K."/>
            <person name="Martijn J."/>
            <person name="Lind A.E."/>
            <person name="van Eijk R."/>
            <person name="Schleper C."/>
            <person name="Guy L."/>
            <person name="Ettema T.J."/>
        </authorList>
    </citation>
    <scope>NUCLEOTIDE SEQUENCE</scope>
</reference>
<keyword evidence="3" id="KW-0347">Helicase</keyword>
<keyword evidence="4" id="KW-0067">ATP-binding</keyword>
<proteinExistence type="predicted"/>
<keyword evidence="1" id="KW-0547">Nucleotide-binding</keyword>
<dbReference type="GO" id="GO:0043138">
    <property type="term" value="F:3'-5' DNA helicase activity"/>
    <property type="evidence" value="ECO:0007669"/>
    <property type="project" value="TreeGrafter"/>
</dbReference>
<feature type="non-terminal residue" evidence="6">
    <location>
        <position position="107"/>
    </location>
</feature>
<evidence type="ECO:0000256" key="4">
    <source>
        <dbReference type="ARBA" id="ARBA00022840"/>
    </source>
</evidence>
<dbReference type="PANTHER" id="PTHR11070:SF2">
    <property type="entry name" value="ATP-DEPENDENT DNA HELICASE SRS2"/>
    <property type="match status" value="1"/>
</dbReference>
<dbReference type="AlphaFoldDB" id="A0A0F9EMR9"/>
<dbReference type="Gene3D" id="3.40.50.300">
    <property type="entry name" value="P-loop containing nucleotide triphosphate hydrolases"/>
    <property type="match status" value="1"/>
</dbReference>
<evidence type="ECO:0000256" key="1">
    <source>
        <dbReference type="ARBA" id="ARBA00022741"/>
    </source>
</evidence>
<dbReference type="InterPro" id="IPR000212">
    <property type="entry name" value="DNA_helicase_UvrD/REP"/>
</dbReference>
<name>A0A0F9EMR9_9ZZZZ</name>
<accession>A0A0F9EMR9</accession>
<evidence type="ECO:0000259" key="5">
    <source>
        <dbReference type="PROSITE" id="PS51198"/>
    </source>
</evidence>
<comment type="caution">
    <text evidence="6">The sequence shown here is derived from an EMBL/GenBank/DDBJ whole genome shotgun (WGS) entry which is preliminary data.</text>
</comment>
<sequence>MKNILLNTEQEKAVNHIEGPLLVLAGAGSGKTRVVTMKIAKLIEIGVAPQEILALTFTNKAANEMSTRIRELTSKNIIASTFHSLGAKILRESITHLDYSNNFTIYD</sequence>
<dbReference type="GO" id="GO:0005829">
    <property type="term" value="C:cytosol"/>
    <property type="evidence" value="ECO:0007669"/>
    <property type="project" value="TreeGrafter"/>
</dbReference>
<dbReference type="EMBL" id="LAZR01026822">
    <property type="protein sequence ID" value="KKL67556.1"/>
    <property type="molecule type" value="Genomic_DNA"/>
</dbReference>
<organism evidence="6">
    <name type="scientific">marine sediment metagenome</name>
    <dbReference type="NCBI Taxonomy" id="412755"/>
    <lineage>
        <taxon>unclassified sequences</taxon>
        <taxon>metagenomes</taxon>
        <taxon>ecological metagenomes</taxon>
    </lineage>
</organism>
<evidence type="ECO:0000313" key="6">
    <source>
        <dbReference type="EMBL" id="KKL67556.1"/>
    </source>
</evidence>
<dbReference type="SUPFAM" id="SSF52540">
    <property type="entry name" value="P-loop containing nucleoside triphosphate hydrolases"/>
    <property type="match status" value="1"/>
</dbReference>
<gene>
    <name evidence="6" type="ORF">LCGC14_2133810</name>
</gene>
<evidence type="ECO:0000256" key="2">
    <source>
        <dbReference type="ARBA" id="ARBA00022801"/>
    </source>
</evidence>
<feature type="domain" description="UvrD-like helicase ATP-binding" evidence="5">
    <location>
        <begin position="4"/>
        <end position="107"/>
    </location>
</feature>
<dbReference type="GO" id="GO:0003677">
    <property type="term" value="F:DNA binding"/>
    <property type="evidence" value="ECO:0007669"/>
    <property type="project" value="InterPro"/>
</dbReference>
<dbReference type="Pfam" id="PF00580">
    <property type="entry name" value="UvrD-helicase"/>
    <property type="match status" value="1"/>
</dbReference>
<dbReference type="PROSITE" id="PS51198">
    <property type="entry name" value="UVRD_HELICASE_ATP_BIND"/>
    <property type="match status" value="1"/>
</dbReference>
<dbReference type="GO" id="GO:0005524">
    <property type="term" value="F:ATP binding"/>
    <property type="evidence" value="ECO:0007669"/>
    <property type="project" value="UniProtKB-KW"/>
</dbReference>
<dbReference type="CDD" id="cd17932">
    <property type="entry name" value="DEXQc_UvrD"/>
    <property type="match status" value="1"/>
</dbReference>
<dbReference type="PANTHER" id="PTHR11070">
    <property type="entry name" value="UVRD / RECB / PCRA DNA HELICASE FAMILY MEMBER"/>
    <property type="match status" value="1"/>
</dbReference>
<protein>
    <recommendedName>
        <fullName evidence="5">UvrD-like helicase ATP-binding domain-containing protein</fullName>
    </recommendedName>
</protein>
<dbReference type="InterPro" id="IPR014016">
    <property type="entry name" value="UvrD-like_ATP-bd"/>
</dbReference>
<dbReference type="GO" id="GO:0016787">
    <property type="term" value="F:hydrolase activity"/>
    <property type="evidence" value="ECO:0007669"/>
    <property type="project" value="UniProtKB-KW"/>
</dbReference>